<evidence type="ECO:0000313" key="2">
    <source>
        <dbReference type="Proteomes" id="UP000279833"/>
    </source>
</evidence>
<sequence>MMDGPVNHIGLPINCEDSSQSYAVLLTIGIG</sequence>
<dbReference type="EMBL" id="UZAK01000763">
    <property type="protein sequence ID" value="VDO65035.1"/>
    <property type="molecule type" value="Genomic_DNA"/>
</dbReference>
<reference evidence="1 2" key="2">
    <citation type="submission" date="2018-11" db="EMBL/GenBank/DDBJ databases">
        <authorList>
            <consortium name="Pathogen Informatics"/>
        </authorList>
    </citation>
    <scope>NUCLEOTIDE SEQUENCE [LARGE SCALE GENOMIC DNA]</scope>
    <source>
        <strain evidence="1">Dakar</strain>
        <strain evidence="2">Dakar, Senegal</strain>
    </source>
</reference>
<protein>
    <submittedName>
        <fullName evidence="1 3">Uncharacterized protein</fullName>
    </submittedName>
</protein>
<keyword evidence="2" id="KW-1185">Reference proteome</keyword>
<dbReference type="AlphaFoldDB" id="A0A183JE98"/>
<reference evidence="3" key="1">
    <citation type="submission" date="2016-06" db="UniProtKB">
        <authorList>
            <consortium name="WormBaseParasite"/>
        </authorList>
    </citation>
    <scope>IDENTIFICATION</scope>
</reference>
<accession>A0A183JE98</accession>
<name>A0A183JE98_9TREM</name>
<gene>
    <name evidence="1" type="ORF">SCUD_LOCUS1011</name>
</gene>
<proteinExistence type="predicted"/>
<evidence type="ECO:0000313" key="3">
    <source>
        <dbReference type="WBParaSite" id="SCUD_0000101001-mRNA-1"/>
    </source>
</evidence>
<evidence type="ECO:0000313" key="1">
    <source>
        <dbReference type="EMBL" id="VDO65035.1"/>
    </source>
</evidence>
<dbReference type="Proteomes" id="UP000279833">
    <property type="component" value="Unassembled WGS sequence"/>
</dbReference>
<dbReference type="WBParaSite" id="SCUD_0000101001-mRNA-1">
    <property type="protein sequence ID" value="SCUD_0000101001-mRNA-1"/>
    <property type="gene ID" value="SCUD_0000101001"/>
</dbReference>
<organism evidence="3">
    <name type="scientific">Schistosoma curassoni</name>
    <dbReference type="NCBI Taxonomy" id="6186"/>
    <lineage>
        <taxon>Eukaryota</taxon>
        <taxon>Metazoa</taxon>
        <taxon>Spiralia</taxon>
        <taxon>Lophotrochozoa</taxon>
        <taxon>Platyhelminthes</taxon>
        <taxon>Trematoda</taxon>
        <taxon>Digenea</taxon>
        <taxon>Strigeidida</taxon>
        <taxon>Schistosomatoidea</taxon>
        <taxon>Schistosomatidae</taxon>
        <taxon>Schistosoma</taxon>
    </lineage>
</organism>